<keyword evidence="1" id="KW-0812">Transmembrane</keyword>
<dbReference type="InterPro" id="IPR019235">
    <property type="entry name" value="DUF2178_TM"/>
</dbReference>
<protein>
    <submittedName>
        <fullName evidence="2">Uncharacterized protein</fullName>
    </submittedName>
</protein>
<dbReference type="AlphaFoldDB" id="X1PA52"/>
<proteinExistence type="predicted"/>
<accession>X1PA52</accession>
<evidence type="ECO:0000256" key="1">
    <source>
        <dbReference type="SAM" id="Phobius"/>
    </source>
</evidence>
<comment type="caution">
    <text evidence="2">The sequence shown here is derived from an EMBL/GenBank/DDBJ whole genome shotgun (WGS) entry which is preliminary data.</text>
</comment>
<keyword evidence="1" id="KW-1133">Transmembrane helix</keyword>
<feature type="transmembrane region" description="Helical" evidence="1">
    <location>
        <begin position="30"/>
        <end position="47"/>
    </location>
</feature>
<sequence>MSIKTYRLWMVVITMIVAALVGWSVTTGNVLVPIPTFLAGAIILYLCQRGVKAFTEDERV</sequence>
<evidence type="ECO:0000313" key="2">
    <source>
        <dbReference type="EMBL" id="GAI52723.1"/>
    </source>
</evidence>
<organism evidence="2">
    <name type="scientific">marine sediment metagenome</name>
    <dbReference type="NCBI Taxonomy" id="412755"/>
    <lineage>
        <taxon>unclassified sequences</taxon>
        <taxon>metagenomes</taxon>
        <taxon>ecological metagenomes</taxon>
    </lineage>
</organism>
<reference evidence="2" key="1">
    <citation type="journal article" date="2014" name="Front. Microbiol.">
        <title>High frequency of phylogenetically diverse reductive dehalogenase-homologous genes in deep subseafloor sedimentary metagenomes.</title>
        <authorList>
            <person name="Kawai M."/>
            <person name="Futagami T."/>
            <person name="Toyoda A."/>
            <person name="Takaki Y."/>
            <person name="Nishi S."/>
            <person name="Hori S."/>
            <person name="Arai W."/>
            <person name="Tsubouchi T."/>
            <person name="Morono Y."/>
            <person name="Uchiyama I."/>
            <person name="Ito T."/>
            <person name="Fujiyama A."/>
            <person name="Inagaki F."/>
            <person name="Takami H."/>
        </authorList>
    </citation>
    <scope>NUCLEOTIDE SEQUENCE</scope>
    <source>
        <strain evidence="2">Expedition CK06-06</strain>
    </source>
</reference>
<dbReference type="Pfam" id="PF09946">
    <property type="entry name" value="DUF2178"/>
    <property type="match status" value="1"/>
</dbReference>
<gene>
    <name evidence="2" type="ORF">S06H3_61455</name>
</gene>
<keyword evidence="1" id="KW-0472">Membrane</keyword>
<feature type="non-terminal residue" evidence="2">
    <location>
        <position position="60"/>
    </location>
</feature>
<feature type="transmembrane region" description="Helical" evidence="1">
    <location>
        <begin position="7"/>
        <end position="24"/>
    </location>
</feature>
<dbReference type="EMBL" id="BARV01040303">
    <property type="protein sequence ID" value="GAI52723.1"/>
    <property type="molecule type" value="Genomic_DNA"/>
</dbReference>
<name>X1PA52_9ZZZZ</name>